<sequence>MALFLRTSSTSSAVKIVSPSKIDDPKSASKPSPSKKDQPQRQCRNILIYGSCKFQDKGCIYYHPP</sequence>
<feature type="non-terminal residue" evidence="1">
    <location>
        <position position="65"/>
    </location>
</feature>
<reference evidence="1" key="2">
    <citation type="journal article" date="2020" name="Nat. Commun.">
        <title>Large-scale genome sequencing of mycorrhizal fungi provides insights into the early evolution of symbiotic traits.</title>
        <authorList>
            <person name="Miyauchi S."/>
            <person name="Kiss E."/>
            <person name="Kuo A."/>
            <person name="Drula E."/>
            <person name="Kohler A."/>
            <person name="Sanchez-Garcia M."/>
            <person name="Morin E."/>
            <person name="Andreopoulos B."/>
            <person name="Barry K.W."/>
            <person name="Bonito G."/>
            <person name="Buee M."/>
            <person name="Carver A."/>
            <person name="Chen C."/>
            <person name="Cichocki N."/>
            <person name="Clum A."/>
            <person name="Culley D."/>
            <person name="Crous P.W."/>
            <person name="Fauchery L."/>
            <person name="Girlanda M."/>
            <person name="Hayes R.D."/>
            <person name="Keri Z."/>
            <person name="LaButti K."/>
            <person name="Lipzen A."/>
            <person name="Lombard V."/>
            <person name="Magnuson J."/>
            <person name="Maillard F."/>
            <person name="Murat C."/>
            <person name="Nolan M."/>
            <person name="Ohm R.A."/>
            <person name="Pangilinan J."/>
            <person name="Pereira M.F."/>
            <person name="Perotto S."/>
            <person name="Peter M."/>
            <person name="Pfister S."/>
            <person name="Riley R."/>
            <person name="Sitrit Y."/>
            <person name="Stielow J.B."/>
            <person name="Szollosi G."/>
            <person name="Zifcakova L."/>
            <person name="Stursova M."/>
            <person name="Spatafora J.W."/>
            <person name="Tedersoo L."/>
            <person name="Vaario L.M."/>
            <person name="Yamada A."/>
            <person name="Yan M."/>
            <person name="Wang P."/>
            <person name="Xu J."/>
            <person name="Bruns T."/>
            <person name="Baldrian P."/>
            <person name="Vilgalys R."/>
            <person name="Dunand C."/>
            <person name="Henrissat B."/>
            <person name="Grigoriev I.V."/>
            <person name="Hibbett D."/>
            <person name="Nagy L.G."/>
            <person name="Martin F.M."/>
        </authorList>
    </citation>
    <scope>NUCLEOTIDE SEQUENCE</scope>
    <source>
        <strain evidence="1">P2</strain>
    </source>
</reference>
<comment type="caution">
    <text evidence="1">The sequence shown here is derived from an EMBL/GenBank/DDBJ whole genome shotgun (WGS) entry which is preliminary data.</text>
</comment>
<protein>
    <submittedName>
        <fullName evidence="1">Uncharacterized protein</fullName>
    </submittedName>
</protein>
<dbReference type="EMBL" id="MU117994">
    <property type="protein sequence ID" value="KAF9649712.1"/>
    <property type="molecule type" value="Genomic_DNA"/>
</dbReference>
<name>A0ACB6ZJD3_THEGA</name>
<evidence type="ECO:0000313" key="2">
    <source>
        <dbReference type="Proteomes" id="UP000886501"/>
    </source>
</evidence>
<organism evidence="1 2">
    <name type="scientific">Thelephora ganbajun</name>
    <name type="common">Ganba fungus</name>
    <dbReference type="NCBI Taxonomy" id="370292"/>
    <lineage>
        <taxon>Eukaryota</taxon>
        <taxon>Fungi</taxon>
        <taxon>Dikarya</taxon>
        <taxon>Basidiomycota</taxon>
        <taxon>Agaricomycotina</taxon>
        <taxon>Agaricomycetes</taxon>
        <taxon>Thelephorales</taxon>
        <taxon>Thelephoraceae</taxon>
        <taxon>Thelephora</taxon>
    </lineage>
</organism>
<proteinExistence type="predicted"/>
<accession>A0ACB6ZJD3</accession>
<gene>
    <name evidence="1" type="ORF">BDM02DRAFT_3179607</name>
</gene>
<dbReference type="Proteomes" id="UP000886501">
    <property type="component" value="Unassembled WGS sequence"/>
</dbReference>
<reference evidence="1" key="1">
    <citation type="submission" date="2019-10" db="EMBL/GenBank/DDBJ databases">
        <authorList>
            <consortium name="DOE Joint Genome Institute"/>
            <person name="Kuo A."/>
            <person name="Miyauchi S."/>
            <person name="Kiss E."/>
            <person name="Drula E."/>
            <person name="Kohler A."/>
            <person name="Sanchez-Garcia M."/>
            <person name="Andreopoulos B."/>
            <person name="Barry K.W."/>
            <person name="Bonito G."/>
            <person name="Buee M."/>
            <person name="Carver A."/>
            <person name="Chen C."/>
            <person name="Cichocki N."/>
            <person name="Clum A."/>
            <person name="Culley D."/>
            <person name="Crous P.W."/>
            <person name="Fauchery L."/>
            <person name="Girlanda M."/>
            <person name="Hayes R."/>
            <person name="Keri Z."/>
            <person name="Labutti K."/>
            <person name="Lipzen A."/>
            <person name="Lombard V."/>
            <person name="Magnuson J."/>
            <person name="Maillard F."/>
            <person name="Morin E."/>
            <person name="Murat C."/>
            <person name="Nolan M."/>
            <person name="Ohm R."/>
            <person name="Pangilinan J."/>
            <person name="Pereira M."/>
            <person name="Perotto S."/>
            <person name="Peter M."/>
            <person name="Riley R."/>
            <person name="Sitrit Y."/>
            <person name="Stielow B."/>
            <person name="Szollosi G."/>
            <person name="Zifcakova L."/>
            <person name="Stursova M."/>
            <person name="Spatafora J.W."/>
            <person name="Tedersoo L."/>
            <person name="Vaario L.-M."/>
            <person name="Yamada A."/>
            <person name="Yan M."/>
            <person name="Wang P."/>
            <person name="Xu J."/>
            <person name="Bruns T."/>
            <person name="Baldrian P."/>
            <person name="Vilgalys R."/>
            <person name="Henrissat B."/>
            <person name="Grigoriev I.V."/>
            <person name="Hibbett D."/>
            <person name="Nagy L.G."/>
            <person name="Martin F.M."/>
        </authorList>
    </citation>
    <scope>NUCLEOTIDE SEQUENCE</scope>
    <source>
        <strain evidence="1">P2</strain>
    </source>
</reference>
<keyword evidence="2" id="KW-1185">Reference proteome</keyword>
<evidence type="ECO:0000313" key="1">
    <source>
        <dbReference type="EMBL" id="KAF9649712.1"/>
    </source>
</evidence>